<protein>
    <submittedName>
        <fullName evidence="6">MutT NTP pyrophosphohydrolases including oxidative damage repair enzymes</fullName>
    </submittedName>
</protein>
<dbReference type="PANTHER" id="PTHR43046">
    <property type="entry name" value="GDP-MANNOSE MANNOSYL HYDROLASE"/>
    <property type="match status" value="1"/>
</dbReference>
<dbReference type="GO" id="GO:0016787">
    <property type="term" value="F:hydrolase activity"/>
    <property type="evidence" value="ECO:0007669"/>
    <property type="project" value="UniProtKB-KW"/>
</dbReference>
<dbReference type="SUPFAM" id="SSF55811">
    <property type="entry name" value="Nudix"/>
    <property type="match status" value="1"/>
</dbReference>
<keyword evidence="2 6" id="KW-0378">Hydrolase</keyword>
<dbReference type="EMBL" id="LR796776">
    <property type="protein sequence ID" value="CAB4165686.1"/>
    <property type="molecule type" value="Genomic_DNA"/>
</dbReference>
<dbReference type="EMBL" id="LR796758">
    <property type="protein sequence ID" value="CAB4164074.1"/>
    <property type="molecule type" value="Genomic_DNA"/>
</dbReference>
<name>A0A6J5QVK0_9CAUD</name>
<sequence>MESGIVNAVGAWFYAINTQRYLYLMRNDSRHQGTWGLPGGRIEAGETLLQALQRECQEELGGMPDYMRLLPLEKFTNSSSNFVYHTFFCSVAKEFTPTLNDEHVGWAWIKSGQWPRPMHPGLWSTVNFDAVQSKISSIEQALQ</sequence>
<evidence type="ECO:0000313" key="6">
    <source>
        <dbReference type="EMBL" id="CAB4186626.1"/>
    </source>
</evidence>
<dbReference type="CDD" id="cd02883">
    <property type="entry name" value="NUDIX_Hydrolase"/>
    <property type="match status" value="1"/>
</dbReference>
<accession>A0A6J5QVK0</accession>
<evidence type="ECO:0000313" key="7">
    <source>
        <dbReference type="EMBL" id="CAB4221052.1"/>
    </source>
</evidence>
<comment type="cofactor">
    <cofactor evidence="1">
        <name>Mg(2+)</name>
        <dbReference type="ChEBI" id="CHEBI:18420"/>
    </cofactor>
</comment>
<feature type="domain" description="Nudix hydrolase" evidence="3">
    <location>
        <begin position="4"/>
        <end position="135"/>
    </location>
</feature>
<dbReference type="InterPro" id="IPR000086">
    <property type="entry name" value="NUDIX_hydrolase_dom"/>
</dbReference>
<dbReference type="Pfam" id="PF00293">
    <property type="entry name" value="NUDIX"/>
    <property type="match status" value="1"/>
</dbReference>
<reference evidence="6" key="1">
    <citation type="submission" date="2020-05" db="EMBL/GenBank/DDBJ databases">
        <authorList>
            <person name="Chiriac C."/>
            <person name="Salcher M."/>
            <person name="Ghai R."/>
            <person name="Kavagutti S V."/>
        </authorList>
    </citation>
    <scope>NUCLEOTIDE SEQUENCE</scope>
</reference>
<evidence type="ECO:0000313" key="4">
    <source>
        <dbReference type="EMBL" id="CAB4164074.1"/>
    </source>
</evidence>
<evidence type="ECO:0000256" key="1">
    <source>
        <dbReference type="ARBA" id="ARBA00001946"/>
    </source>
</evidence>
<proteinExistence type="predicted"/>
<evidence type="ECO:0000259" key="3">
    <source>
        <dbReference type="PROSITE" id="PS51462"/>
    </source>
</evidence>
<dbReference type="PROSITE" id="PS51462">
    <property type="entry name" value="NUDIX"/>
    <property type="match status" value="1"/>
</dbReference>
<dbReference type="InterPro" id="IPR015797">
    <property type="entry name" value="NUDIX_hydrolase-like_dom_sf"/>
</dbReference>
<dbReference type="EMBL" id="LR797502">
    <property type="protein sequence ID" value="CAB4221052.1"/>
    <property type="molecule type" value="Genomic_DNA"/>
</dbReference>
<organism evidence="6">
    <name type="scientific">uncultured Caudovirales phage</name>
    <dbReference type="NCBI Taxonomy" id="2100421"/>
    <lineage>
        <taxon>Viruses</taxon>
        <taxon>Duplodnaviria</taxon>
        <taxon>Heunggongvirae</taxon>
        <taxon>Uroviricota</taxon>
        <taxon>Caudoviricetes</taxon>
        <taxon>Peduoviridae</taxon>
        <taxon>Maltschvirus</taxon>
        <taxon>Maltschvirus maltsch</taxon>
    </lineage>
</organism>
<gene>
    <name evidence="6" type="ORF">UFOVP1146_10</name>
    <name evidence="7" type="ORF">UFOVP1638_135</name>
    <name evidence="4" type="ORF">UFOVP812_343</name>
    <name evidence="5" type="ORF">UFOVP818_222</name>
</gene>
<evidence type="ECO:0000313" key="5">
    <source>
        <dbReference type="EMBL" id="CAB4165686.1"/>
    </source>
</evidence>
<dbReference type="InterPro" id="IPR020476">
    <property type="entry name" value="Nudix_hydrolase"/>
</dbReference>
<dbReference type="Gene3D" id="3.90.79.10">
    <property type="entry name" value="Nucleoside Triphosphate Pyrophosphohydrolase"/>
    <property type="match status" value="1"/>
</dbReference>
<dbReference type="PRINTS" id="PR00502">
    <property type="entry name" value="NUDIXFAMILY"/>
</dbReference>
<evidence type="ECO:0000256" key="2">
    <source>
        <dbReference type="ARBA" id="ARBA00022801"/>
    </source>
</evidence>
<dbReference type="EMBL" id="LR797099">
    <property type="protein sequence ID" value="CAB4186626.1"/>
    <property type="molecule type" value="Genomic_DNA"/>
</dbReference>
<dbReference type="PANTHER" id="PTHR43046:SF14">
    <property type="entry name" value="MUTT_NUDIX FAMILY PROTEIN"/>
    <property type="match status" value="1"/>
</dbReference>